<protein>
    <submittedName>
        <fullName evidence="3">Metallophosphoesterase</fullName>
    </submittedName>
</protein>
<dbReference type="PANTHER" id="PTHR46546:SF4">
    <property type="entry name" value="SHEWANELLA-LIKE PROTEIN PHOSPHATASE 1"/>
    <property type="match status" value="1"/>
</dbReference>
<feature type="domain" description="Calcineurin-like phosphoesterase" evidence="2">
    <location>
        <begin position="134"/>
        <end position="351"/>
    </location>
</feature>
<keyword evidence="4" id="KW-1185">Reference proteome</keyword>
<organism evidence="3 4">
    <name type="scientific">Massilia hydrophila</name>
    <dbReference type="NCBI Taxonomy" id="3044279"/>
    <lineage>
        <taxon>Bacteria</taxon>
        <taxon>Pseudomonadati</taxon>
        <taxon>Pseudomonadota</taxon>
        <taxon>Betaproteobacteria</taxon>
        <taxon>Burkholderiales</taxon>
        <taxon>Oxalobacteraceae</taxon>
        <taxon>Telluria group</taxon>
        <taxon>Massilia</taxon>
    </lineage>
</organism>
<gene>
    <name evidence="3" type="ORF">LE190_21085</name>
</gene>
<accession>A0ABS7YFB6</accession>
<evidence type="ECO:0000256" key="1">
    <source>
        <dbReference type="SAM" id="SignalP"/>
    </source>
</evidence>
<name>A0ABS7YFB6_9BURK</name>
<dbReference type="InterPro" id="IPR004843">
    <property type="entry name" value="Calcineurin-like_PHP"/>
</dbReference>
<keyword evidence="1" id="KW-0732">Signal</keyword>
<dbReference type="PANTHER" id="PTHR46546">
    <property type="entry name" value="SHEWANELLA-LIKE PROTEIN PHOSPHATASE 1"/>
    <property type="match status" value="1"/>
</dbReference>
<dbReference type="SUPFAM" id="SSF56300">
    <property type="entry name" value="Metallo-dependent phosphatases"/>
    <property type="match status" value="1"/>
</dbReference>
<evidence type="ECO:0000313" key="4">
    <source>
        <dbReference type="Proteomes" id="UP001198602"/>
    </source>
</evidence>
<dbReference type="Proteomes" id="UP001198602">
    <property type="component" value="Unassembled WGS sequence"/>
</dbReference>
<dbReference type="Pfam" id="PF00149">
    <property type="entry name" value="Metallophos"/>
    <property type="match status" value="1"/>
</dbReference>
<comment type="caution">
    <text evidence="3">The sequence shown here is derived from an EMBL/GenBank/DDBJ whole genome shotgun (WGS) entry which is preliminary data.</text>
</comment>
<proteinExistence type="predicted"/>
<reference evidence="3 4" key="1">
    <citation type="submission" date="2021-07" db="EMBL/GenBank/DDBJ databases">
        <title>Characterization of Violacein-producing bacteria and related species.</title>
        <authorList>
            <person name="Wilson H.S."/>
            <person name="De Leon M.E."/>
        </authorList>
    </citation>
    <scope>NUCLEOTIDE SEQUENCE [LARGE SCALE GENOMIC DNA]</scope>
    <source>
        <strain evidence="3 4">HSC-2F05</strain>
    </source>
</reference>
<dbReference type="RefSeq" id="WP_225240554.1">
    <property type="nucleotide sequence ID" value="NZ_JAHYBX010000015.1"/>
</dbReference>
<dbReference type="Gene3D" id="3.60.21.10">
    <property type="match status" value="1"/>
</dbReference>
<evidence type="ECO:0000313" key="3">
    <source>
        <dbReference type="EMBL" id="MCA1858405.1"/>
    </source>
</evidence>
<feature type="signal peptide" evidence="1">
    <location>
        <begin position="1"/>
        <end position="30"/>
    </location>
</feature>
<sequence>MKKIRTYFLRSVAIATTLLLLAFAIALANANVELTEHGAHQRLLVPIGVGTAGINTFAGTGDQVHIPGFLDGPTVRRKPDGSWTATWFCEDKVQHLNGRSADLSIDCAGKRHVFPVSRTPAVADAVFDTPSDTLILSDLEGNVQFLDKALASLGVTDAQGNWRYGHNHLVIAGDAVDRGRDVFAVLWRLYTLSLQAQDAGGAVHFVLGNHEQYLLRGNTSRANRDHLYALTRMGGQMAAFGPDTVIGRWLRLQPVIIKSGRTVITHGGVHPKVADAGFTVNNLNSAMRRYWSGDMPGKPELDAVIGPAGLTQYRGYMEDGEDRYARATGEQIGDVLAHFGARTIVVGHTLVDRVTALHEGKVWAVDVNTNTARPEALLLRNGEPVVVSTGVARQLVEHGGRRQTRPFSLFAAGDLALLKGLVASNYALSRIPQPY</sequence>
<dbReference type="InterPro" id="IPR029052">
    <property type="entry name" value="Metallo-depent_PP-like"/>
</dbReference>
<dbReference type="EMBL" id="JAHYBX010000015">
    <property type="protein sequence ID" value="MCA1858405.1"/>
    <property type="molecule type" value="Genomic_DNA"/>
</dbReference>
<feature type="chain" id="PRO_5047331198" evidence="1">
    <location>
        <begin position="31"/>
        <end position="435"/>
    </location>
</feature>
<evidence type="ECO:0000259" key="2">
    <source>
        <dbReference type="Pfam" id="PF00149"/>
    </source>
</evidence>